<feature type="region of interest" description="Disordered" evidence="6">
    <location>
        <begin position="318"/>
        <end position="355"/>
    </location>
</feature>
<reference evidence="9" key="1">
    <citation type="submission" date="2014-12" db="EMBL/GenBank/DDBJ databases">
        <title>Insight into the proteome of Arion vulgaris.</title>
        <authorList>
            <person name="Aradska J."/>
            <person name="Bulat T."/>
            <person name="Smidak R."/>
            <person name="Sarate P."/>
            <person name="Gangsoo J."/>
            <person name="Sialana F."/>
            <person name="Bilban M."/>
            <person name="Lubec G."/>
        </authorList>
    </citation>
    <scope>NUCLEOTIDE SEQUENCE</scope>
    <source>
        <tissue evidence="9">Skin</tissue>
    </source>
</reference>
<protein>
    <recommendedName>
        <fullName evidence="10">SH2 domain-containing protein</fullName>
    </recommendedName>
</protein>
<accession>A0A0B7B2N1</accession>
<dbReference type="GO" id="GO:0005524">
    <property type="term" value="F:ATP binding"/>
    <property type="evidence" value="ECO:0007669"/>
    <property type="project" value="UniProtKB-KW"/>
</dbReference>
<dbReference type="InterPro" id="IPR000980">
    <property type="entry name" value="SH2"/>
</dbReference>
<evidence type="ECO:0000256" key="4">
    <source>
        <dbReference type="PROSITE-ProRule" id="PRU01077"/>
    </source>
</evidence>
<gene>
    <name evidence="9" type="primary">ORF153372</name>
</gene>
<dbReference type="SMART" id="SM00252">
    <property type="entry name" value="SH2"/>
    <property type="match status" value="1"/>
</dbReference>
<dbReference type="EMBL" id="HACG01039510">
    <property type="protein sequence ID" value="CEK86375.1"/>
    <property type="molecule type" value="Transcribed_RNA"/>
</dbReference>
<dbReference type="PROSITE" id="PS51741">
    <property type="entry name" value="F_BAR"/>
    <property type="match status" value="1"/>
</dbReference>
<feature type="domain" description="F-BAR" evidence="8">
    <location>
        <begin position="1"/>
        <end position="184"/>
    </location>
</feature>
<evidence type="ECO:0000259" key="7">
    <source>
        <dbReference type="PROSITE" id="PS50001"/>
    </source>
</evidence>
<evidence type="ECO:0000256" key="3">
    <source>
        <dbReference type="PROSITE-ProRule" id="PRU00191"/>
    </source>
</evidence>
<keyword evidence="3" id="KW-0727">SH2 domain</keyword>
<sequence>MDNMVRVLKSNSDHLQVSTLEILMQLINDKRQAKKKYLDERNRLESEFAKAQDELAKNKAEYAKCVERLNIDKAKFMDMQSKSKPGPKVDEAKSKFFRSAADLHKIHNDYVLSVNSAQEHQTTLRDMYLPALLDCHQEEQEAFVHKVKFILADYLKHTDTSRADFQTFSKNIYNSIQAIQPGKEYSGTFVDLHRSSLSSPIDFTFDERLLDSYSGSLKANVIEINDLTVELLQTRLIKLTEEVDGIKKKILTLSTDQQKAAVEVNHLSARLGDDCTIEDVNNYLTKQLLAEDSNREILELEGSLKKLVKLASLIQQPLNKYGTGPAPPAMDLSDMRDGDDGSTSSSPPHHGAVKDGTFMTALGKMNLFKKTATKDGNGQSLSSIDDTTDDKPIKKKQPGYEKHVPSMTGPNSMQSMAQMRELGHLVDMNPSEAKTRIADELWFHGILPREEVQRLLAIDGDFLVRESKNKKTGETQFVLSVYWQGHRHFIIQFNPDQGWHFEGNAYPTIQELVHRQHESGRTVTSKSGVILQTPILREWELLNDDIELKVRIGSGNFGEVLKACTRTVLK</sequence>
<name>A0A0B7B2N1_9EUPU</name>
<proteinExistence type="predicted"/>
<evidence type="ECO:0000313" key="9">
    <source>
        <dbReference type="EMBL" id="CEK86375.1"/>
    </source>
</evidence>
<dbReference type="PROSITE" id="PS50001">
    <property type="entry name" value="SH2"/>
    <property type="match status" value="1"/>
</dbReference>
<dbReference type="SUPFAM" id="SSF103657">
    <property type="entry name" value="BAR/IMD domain-like"/>
    <property type="match status" value="1"/>
</dbReference>
<dbReference type="InterPro" id="IPR031160">
    <property type="entry name" value="F_BAR_dom"/>
</dbReference>
<dbReference type="Gene3D" id="1.20.1270.60">
    <property type="entry name" value="Arfaptin homology (AH) domain/BAR domain"/>
    <property type="match status" value="1"/>
</dbReference>
<dbReference type="InterPro" id="IPR027267">
    <property type="entry name" value="AH/BAR_dom_sf"/>
</dbReference>
<evidence type="ECO:0000259" key="8">
    <source>
        <dbReference type="PROSITE" id="PS51741"/>
    </source>
</evidence>
<dbReference type="SUPFAM" id="SSF55550">
    <property type="entry name" value="SH2 domain"/>
    <property type="match status" value="1"/>
</dbReference>
<dbReference type="InterPro" id="IPR036860">
    <property type="entry name" value="SH2_dom_sf"/>
</dbReference>
<keyword evidence="4 5" id="KW-0175">Coiled coil</keyword>
<dbReference type="InterPro" id="IPR050198">
    <property type="entry name" value="Non-receptor_tyrosine_kinases"/>
</dbReference>
<dbReference type="InterPro" id="IPR035849">
    <property type="entry name" value="Fes/Fps/Fer_SH2"/>
</dbReference>
<dbReference type="AlphaFoldDB" id="A0A0B7B2N1"/>
<dbReference type="FunFam" id="3.30.505.10:FF:000051">
    <property type="entry name" value="Tyrosine-protein kinase"/>
    <property type="match status" value="1"/>
</dbReference>
<evidence type="ECO:0000256" key="2">
    <source>
        <dbReference type="ARBA" id="ARBA00022840"/>
    </source>
</evidence>
<evidence type="ECO:0000256" key="5">
    <source>
        <dbReference type="SAM" id="Coils"/>
    </source>
</evidence>
<evidence type="ECO:0008006" key="10">
    <source>
        <dbReference type="Google" id="ProtNLM"/>
    </source>
</evidence>
<keyword evidence="2" id="KW-0067">ATP-binding</keyword>
<evidence type="ECO:0000256" key="6">
    <source>
        <dbReference type="SAM" id="MobiDB-lite"/>
    </source>
</evidence>
<dbReference type="Pfam" id="PF00017">
    <property type="entry name" value="SH2"/>
    <property type="match status" value="1"/>
</dbReference>
<evidence type="ECO:0000256" key="1">
    <source>
        <dbReference type="ARBA" id="ARBA00022741"/>
    </source>
</evidence>
<organism evidence="9">
    <name type="scientific">Arion vulgaris</name>
    <dbReference type="NCBI Taxonomy" id="1028688"/>
    <lineage>
        <taxon>Eukaryota</taxon>
        <taxon>Metazoa</taxon>
        <taxon>Spiralia</taxon>
        <taxon>Lophotrochozoa</taxon>
        <taxon>Mollusca</taxon>
        <taxon>Gastropoda</taxon>
        <taxon>Heterobranchia</taxon>
        <taxon>Euthyneura</taxon>
        <taxon>Panpulmonata</taxon>
        <taxon>Eupulmonata</taxon>
        <taxon>Stylommatophora</taxon>
        <taxon>Helicina</taxon>
        <taxon>Arionoidea</taxon>
        <taxon>Arionidae</taxon>
        <taxon>Arion</taxon>
    </lineage>
</organism>
<feature type="compositionally biased region" description="Polar residues" evidence="6">
    <location>
        <begin position="374"/>
        <end position="383"/>
    </location>
</feature>
<dbReference type="Gene3D" id="3.30.505.10">
    <property type="entry name" value="SH2 domain"/>
    <property type="match status" value="1"/>
</dbReference>
<feature type="coiled-coil region" evidence="5">
    <location>
        <begin position="20"/>
        <end position="61"/>
    </location>
</feature>
<dbReference type="PANTHER" id="PTHR24418">
    <property type="entry name" value="TYROSINE-PROTEIN KINASE"/>
    <property type="match status" value="1"/>
</dbReference>
<feature type="region of interest" description="Disordered" evidence="6">
    <location>
        <begin position="371"/>
        <end position="410"/>
    </location>
</feature>
<dbReference type="CDD" id="cd10361">
    <property type="entry name" value="SH2_Fps_family"/>
    <property type="match status" value="1"/>
</dbReference>
<keyword evidence="1" id="KW-0547">Nucleotide-binding</keyword>
<feature type="domain" description="SH2" evidence="7">
    <location>
        <begin position="442"/>
        <end position="535"/>
    </location>
</feature>